<protein>
    <submittedName>
        <fullName evidence="1">Uncharacterized protein</fullName>
    </submittedName>
</protein>
<reference evidence="1" key="1">
    <citation type="journal article" date="2014" name="Front. Microbiol.">
        <title>High frequency of phylogenetically diverse reductive dehalogenase-homologous genes in deep subseafloor sedimentary metagenomes.</title>
        <authorList>
            <person name="Kawai M."/>
            <person name="Futagami T."/>
            <person name="Toyoda A."/>
            <person name="Takaki Y."/>
            <person name="Nishi S."/>
            <person name="Hori S."/>
            <person name="Arai W."/>
            <person name="Tsubouchi T."/>
            <person name="Morono Y."/>
            <person name="Uchiyama I."/>
            <person name="Ito T."/>
            <person name="Fujiyama A."/>
            <person name="Inagaki F."/>
            <person name="Takami H."/>
        </authorList>
    </citation>
    <scope>NUCLEOTIDE SEQUENCE</scope>
    <source>
        <strain evidence="1">Expedition CK06-06</strain>
    </source>
</reference>
<feature type="non-terminal residue" evidence="1">
    <location>
        <position position="45"/>
    </location>
</feature>
<proteinExistence type="predicted"/>
<dbReference type="AlphaFoldDB" id="X1QHH3"/>
<name>X1QHH3_9ZZZZ</name>
<dbReference type="EMBL" id="BARV01030557">
    <property type="protein sequence ID" value="GAI42724.1"/>
    <property type="molecule type" value="Genomic_DNA"/>
</dbReference>
<gene>
    <name evidence="1" type="ORF">S06H3_48521</name>
</gene>
<comment type="caution">
    <text evidence="1">The sequence shown here is derived from an EMBL/GenBank/DDBJ whole genome shotgun (WGS) entry which is preliminary data.</text>
</comment>
<sequence length="45" mass="4341">MADDKKKAAAIAGVGITAGALLAILASRPKPAVAAPEGVVSLDDP</sequence>
<accession>X1QHH3</accession>
<organism evidence="1">
    <name type="scientific">marine sediment metagenome</name>
    <dbReference type="NCBI Taxonomy" id="412755"/>
    <lineage>
        <taxon>unclassified sequences</taxon>
        <taxon>metagenomes</taxon>
        <taxon>ecological metagenomes</taxon>
    </lineage>
</organism>
<evidence type="ECO:0000313" key="1">
    <source>
        <dbReference type="EMBL" id="GAI42724.1"/>
    </source>
</evidence>